<gene>
    <name evidence="1" type="ORF">EZS28_043107</name>
</gene>
<proteinExistence type="predicted"/>
<organism evidence="1 2">
    <name type="scientific">Streblomastix strix</name>
    <dbReference type="NCBI Taxonomy" id="222440"/>
    <lineage>
        <taxon>Eukaryota</taxon>
        <taxon>Metamonada</taxon>
        <taxon>Preaxostyla</taxon>
        <taxon>Oxymonadida</taxon>
        <taxon>Streblomastigidae</taxon>
        <taxon>Streblomastix</taxon>
    </lineage>
</organism>
<accession>A0A5J4TS34</accession>
<comment type="caution">
    <text evidence="1">The sequence shown here is derived from an EMBL/GenBank/DDBJ whole genome shotgun (WGS) entry which is preliminary data.</text>
</comment>
<protein>
    <submittedName>
        <fullName evidence="1">Uncharacterized protein</fullName>
    </submittedName>
</protein>
<sequence length="200" mass="22267">MHSVMIGNIVMCTPDWNEYYNELNLLSLDHLHQLGKRCSLLDGINKSLQALKLVTIIDSYNHSHVGGQEITPSERYGGMTKCIDVLVYNINNDTNFVVAFLTIEAAPTAMTGTKLQYTSQELGYTIKYQADQFLACGISGLSQSILFFIQEGQLQNFDVSIELIASRRGQHEYESMNVVVAGEGLRSEDSERRCGESCVA</sequence>
<dbReference type="EMBL" id="SNRW01025650">
    <property type="protein sequence ID" value="KAA6361366.1"/>
    <property type="molecule type" value="Genomic_DNA"/>
</dbReference>
<name>A0A5J4TS34_9EUKA</name>
<dbReference type="Proteomes" id="UP000324800">
    <property type="component" value="Unassembled WGS sequence"/>
</dbReference>
<evidence type="ECO:0000313" key="1">
    <source>
        <dbReference type="EMBL" id="KAA6361366.1"/>
    </source>
</evidence>
<dbReference type="AlphaFoldDB" id="A0A5J4TS34"/>
<reference evidence="1 2" key="1">
    <citation type="submission" date="2019-03" db="EMBL/GenBank/DDBJ databases">
        <title>Single cell metagenomics reveals metabolic interactions within the superorganism composed of flagellate Streblomastix strix and complex community of Bacteroidetes bacteria on its surface.</title>
        <authorList>
            <person name="Treitli S.C."/>
            <person name="Kolisko M."/>
            <person name="Husnik F."/>
            <person name="Keeling P."/>
            <person name="Hampl V."/>
        </authorList>
    </citation>
    <scope>NUCLEOTIDE SEQUENCE [LARGE SCALE GENOMIC DNA]</scope>
    <source>
        <strain evidence="1">ST1C</strain>
    </source>
</reference>
<evidence type="ECO:0000313" key="2">
    <source>
        <dbReference type="Proteomes" id="UP000324800"/>
    </source>
</evidence>